<keyword evidence="2" id="KW-1185">Reference proteome</keyword>
<evidence type="ECO:0000313" key="1">
    <source>
        <dbReference type="EMBL" id="SFQ84622.1"/>
    </source>
</evidence>
<dbReference type="Proteomes" id="UP000182762">
    <property type="component" value="Unassembled WGS sequence"/>
</dbReference>
<gene>
    <name evidence="1" type="ORF">SAMN02745910_04232</name>
</gene>
<sequence length="41" mass="4610">MGNKEPEFHLVILNDFGLPHVVIEPENETESQEMEVESANG</sequence>
<dbReference type="RefSeq" id="WP_268801468.1">
    <property type="nucleotide sequence ID" value="NZ_FOXX01000014.1"/>
</dbReference>
<organism evidence="1 2">
    <name type="scientific">Priestia endophytica DSM 13796</name>
    <dbReference type="NCBI Taxonomy" id="1121089"/>
    <lineage>
        <taxon>Bacteria</taxon>
        <taxon>Bacillati</taxon>
        <taxon>Bacillota</taxon>
        <taxon>Bacilli</taxon>
        <taxon>Bacillales</taxon>
        <taxon>Bacillaceae</taxon>
        <taxon>Priestia</taxon>
    </lineage>
</organism>
<dbReference type="GeneID" id="93714002"/>
<protein>
    <submittedName>
        <fullName evidence="1">Uncharacterized protein</fullName>
    </submittedName>
</protein>
<accession>A0A1I6BUK8</accession>
<proteinExistence type="predicted"/>
<name>A0A1I6BUK8_9BACI</name>
<reference evidence="1 2" key="1">
    <citation type="submission" date="2016-10" db="EMBL/GenBank/DDBJ databases">
        <authorList>
            <person name="Varghese N."/>
            <person name="Submissions S."/>
        </authorList>
    </citation>
    <scope>NUCLEOTIDE SEQUENCE [LARGE SCALE GENOMIC DNA]</scope>
    <source>
        <strain evidence="1 2">DSM 13796</strain>
    </source>
</reference>
<evidence type="ECO:0000313" key="2">
    <source>
        <dbReference type="Proteomes" id="UP000182762"/>
    </source>
</evidence>
<comment type="caution">
    <text evidence="1">The sequence shown here is derived from an EMBL/GenBank/DDBJ whole genome shotgun (WGS) entry which is preliminary data.</text>
</comment>
<dbReference type="EMBL" id="FOXX01000014">
    <property type="protein sequence ID" value="SFQ84622.1"/>
    <property type="molecule type" value="Genomic_DNA"/>
</dbReference>